<evidence type="ECO:0000256" key="1">
    <source>
        <dbReference type="SAM" id="Phobius"/>
    </source>
</evidence>
<protein>
    <submittedName>
        <fullName evidence="2">Uncharacterized protein</fullName>
    </submittedName>
</protein>
<organism evidence="2">
    <name type="scientific">hydrothermal vent metagenome</name>
    <dbReference type="NCBI Taxonomy" id="652676"/>
    <lineage>
        <taxon>unclassified sequences</taxon>
        <taxon>metagenomes</taxon>
        <taxon>ecological metagenomes</taxon>
    </lineage>
</organism>
<keyword evidence="1" id="KW-1133">Transmembrane helix</keyword>
<evidence type="ECO:0000313" key="2">
    <source>
        <dbReference type="EMBL" id="VAW01378.1"/>
    </source>
</evidence>
<sequence length="115" mass="12580">MDTAETHLGDLLTGGFIMLGAALILVLIFRKFGIGAVLGYLIAGIVAMKRELFESAIYLARQTMYSIDVDSDLIDEADREFRDRDCERLEAQMKGDGDLLAGTRNGFGNEGLESS</sequence>
<keyword evidence="1" id="KW-0812">Transmembrane</keyword>
<proteinExistence type="predicted"/>
<dbReference type="AlphaFoldDB" id="A0A3B0S8N0"/>
<accession>A0A3B0S8N0</accession>
<keyword evidence="1" id="KW-0472">Membrane</keyword>
<dbReference type="EMBL" id="UOEF01000323">
    <property type="protein sequence ID" value="VAW01378.1"/>
    <property type="molecule type" value="Genomic_DNA"/>
</dbReference>
<gene>
    <name evidence="2" type="ORF">MNBD_ALPHA04-1570</name>
</gene>
<reference evidence="2" key="1">
    <citation type="submission" date="2018-06" db="EMBL/GenBank/DDBJ databases">
        <authorList>
            <person name="Zhirakovskaya E."/>
        </authorList>
    </citation>
    <scope>NUCLEOTIDE SEQUENCE</scope>
</reference>
<feature type="transmembrane region" description="Helical" evidence="1">
    <location>
        <begin position="16"/>
        <end position="43"/>
    </location>
</feature>
<name>A0A3B0S8N0_9ZZZZ</name>